<dbReference type="OrthoDB" id="431929at2759"/>
<sequence length="188" mass="20896">MIYVVCDGCGDMFCLKHRHPPTHQCASLNIASENKAKRREMAEELIAKYFKKTNDDIKDHMSTSATSSKSQTSFTAKPKKKGNMVEIMKLKSKARGDSSIPADSRLFLNAEILDNSNVVSKPMFFNKNWTIGKVLDKVAIEGKFQNVNNRVTADDPDRLVLLIAETGDVLNAGQKACELLENGDTISR</sequence>
<name>A0A9N9F9I2_9GLOM</name>
<gene>
    <name evidence="6" type="ORF">CPELLU_LOCUS3274</name>
</gene>
<dbReference type="Pfam" id="PF01428">
    <property type="entry name" value="zf-AN1"/>
    <property type="match status" value="1"/>
</dbReference>
<proteinExistence type="predicted"/>
<dbReference type="GO" id="GO:0005737">
    <property type="term" value="C:cytoplasm"/>
    <property type="evidence" value="ECO:0007669"/>
    <property type="project" value="TreeGrafter"/>
</dbReference>
<keyword evidence="2 4" id="KW-0863">Zinc-finger</keyword>
<keyword evidence="7" id="KW-1185">Reference proteome</keyword>
<keyword evidence="1" id="KW-0479">Metal-binding</keyword>
<accession>A0A9N9F9I2</accession>
<evidence type="ECO:0000256" key="2">
    <source>
        <dbReference type="ARBA" id="ARBA00022771"/>
    </source>
</evidence>
<dbReference type="PROSITE" id="PS51039">
    <property type="entry name" value="ZF_AN1"/>
    <property type="match status" value="1"/>
</dbReference>
<dbReference type="AlphaFoldDB" id="A0A9N9F9I2"/>
<reference evidence="6" key="1">
    <citation type="submission" date="2021-06" db="EMBL/GenBank/DDBJ databases">
        <authorList>
            <person name="Kallberg Y."/>
            <person name="Tangrot J."/>
            <person name="Rosling A."/>
        </authorList>
    </citation>
    <scope>NUCLEOTIDE SEQUENCE</scope>
    <source>
        <strain evidence="6">FL966</strain>
    </source>
</reference>
<dbReference type="GO" id="GO:0008270">
    <property type="term" value="F:zinc ion binding"/>
    <property type="evidence" value="ECO:0007669"/>
    <property type="project" value="UniProtKB-KW"/>
</dbReference>
<dbReference type="InterPro" id="IPR035896">
    <property type="entry name" value="AN1-like_Znf"/>
</dbReference>
<comment type="caution">
    <text evidence="6">The sequence shown here is derived from an EMBL/GenBank/DDBJ whole genome shotgun (WGS) entry which is preliminary data.</text>
</comment>
<dbReference type="Pfam" id="PF25327">
    <property type="entry name" value="UBL_ZFAND1"/>
    <property type="match status" value="1"/>
</dbReference>
<dbReference type="PANTHER" id="PTHR14677">
    <property type="entry name" value="ARSENITE INDUCUBLE RNA ASSOCIATED PROTEIN AIP-1-RELATED"/>
    <property type="match status" value="1"/>
</dbReference>
<dbReference type="EMBL" id="CAJVQA010001556">
    <property type="protein sequence ID" value="CAG8518654.1"/>
    <property type="molecule type" value="Genomic_DNA"/>
</dbReference>
<dbReference type="InterPro" id="IPR000058">
    <property type="entry name" value="Znf_AN1"/>
</dbReference>
<evidence type="ECO:0000256" key="4">
    <source>
        <dbReference type="PROSITE-ProRule" id="PRU00449"/>
    </source>
</evidence>
<evidence type="ECO:0000313" key="7">
    <source>
        <dbReference type="Proteomes" id="UP000789759"/>
    </source>
</evidence>
<feature type="domain" description="AN1-type" evidence="5">
    <location>
        <begin position="1"/>
        <end position="33"/>
    </location>
</feature>
<organism evidence="6 7">
    <name type="scientific">Cetraspora pellucida</name>
    <dbReference type="NCBI Taxonomy" id="1433469"/>
    <lineage>
        <taxon>Eukaryota</taxon>
        <taxon>Fungi</taxon>
        <taxon>Fungi incertae sedis</taxon>
        <taxon>Mucoromycota</taxon>
        <taxon>Glomeromycotina</taxon>
        <taxon>Glomeromycetes</taxon>
        <taxon>Diversisporales</taxon>
        <taxon>Gigasporaceae</taxon>
        <taxon>Cetraspora</taxon>
    </lineage>
</organism>
<evidence type="ECO:0000259" key="5">
    <source>
        <dbReference type="PROSITE" id="PS51039"/>
    </source>
</evidence>
<dbReference type="Proteomes" id="UP000789759">
    <property type="component" value="Unassembled WGS sequence"/>
</dbReference>
<dbReference type="SUPFAM" id="SSF118310">
    <property type="entry name" value="AN1-like Zinc finger"/>
    <property type="match status" value="1"/>
</dbReference>
<evidence type="ECO:0000256" key="3">
    <source>
        <dbReference type="ARBA" id="ARBA00022833"/>
    </source>
</evidence>
<dbReference type="PANTHER" id="PTHR14677:SF20">
    <property type="entry name" value="ZINC FINGER AN1-TYPE CONTAINING 2A-RELATED"/>
    <property type="match status" value="1"/>
</dbReference>
<dbReference type="Gene3D" id="4.10.1110.10">
    <property type="entry name" value="AN1-like Zinc finger"/>
    <property type="match status" value="1"/>
</dbReference>
<protein>
    <submittedName>
        <fullName evidence="6">5269_t:CDS:1</fullName>
    </submittedName>
</protein>
<dbReference type="InterPro" id="IPR057358">
    <property type="entry name" value="UBL_ZFAND1-like"/>
</dbReference>
<evidence type="ECO:0000256" key="1">
    <source>
        <dbReference type="ARBA" id="ARBA00022723"/>
    </source>
</evidence>
<evidence type="ECO:0000313" key="6">
    <source>
        <dbReference type="EMBL" id="CAG8518654.1"/>
    </source>
</evidence>
<keyword evidence="3" id="KW-0862">Zinc</keyword>